<protein>
    <submittedName>
        <fullName evidence="1">Uncharacterized protein</fullName>
    </submittedName>
</protein>
<evidence type="ECO:0000313" key="2">
    <source>
        <dbReference type="Proteomes" id="UP000255505"/>
    </source>
</evidence>
<accession>A0A375IPX7</accession>
<sequence length="76" mass="7725">MLPGEAGSAGWSGGGCAALPCSDSTIGRRGVALYPARADCDVGSVLQRGVCITLRADRTNWFADRLVGLTAGDGQV</sequence>
<gene>
    <name evidence="1" type="ORF">CT19425_MP70328</name>
</gene>
<evidence type="ECO:0000313" key="1">
    <source>
        <dbReference type="EMBL" id="SPK76168.1"/>
    </source>
</evidence>
<keyword evidence="1" id="KW-0614">Plasmid</keyword>
<dbReference type="Proteomes" id="UP000255505">
    <property type="component" value="Plasmid II"/>
</dbReference>
<dbReference type="EMBL" id="LT991977">
    <property type="protein sequence ID" value="SPK76168.1"/>
    <property type="molecule type" value="Genomic_DNA"/>
</dbReference>
<dbReference type="AlphaFoldDB" id="A0A375IPX7"/>
<reference evidence="1 2" key="1">
    <citation type="submission" date="2018-01" db="EMBL/GenBank/DDBJ databases">
        <authorList>
            <person name="Gaut B.S."/>
            <person name="Morton B.R."/>
            <person name="Clegg M.T."/>
            <person name="Duvall M.R."/>
        </authorList>
    </citation>
    <scope>NUCLEOTIDE SEQUENCE [LARGE SCALE GENOMIC DNA]</scope>
    <source>
        <strain evidence="1">Cupriavidus taiwanensis LMG 19425</strain>
        <plasmid evidence="2">Plasmid ii</plasmid>
    </source>
</reference>
<proteinExistence type="predicted"/>
<geneLocation type="plasmid" evidence="1">
    <name>II</name>
</geneLocation>
<name>A0A375IPX7_9BURK</name>
<organism evidence="1 2">
    <name type="scientific">Cupriavidus taiwanensis</name>
    <dbReference type="NCBI Taxonomy" id="164546"/>
    <lineage>
        <taxon>Bacteria</taxon>
        <taxon>Pseudomonadati</taxon>
        <taxon>Pseudomonadota</taxon>
        <taxon>Betaproteobacteria</taxon>
        <taxon>Burkholderiales</taxon>
        <taxon>Burkholderiaceae</taxon>
        <taxon>Cupriavidus</taxon>
    </lineage>
</organism>